<accession>A0A0A9GZE3</accession>
<reference evidence="1" key="2">
    <citation type="journal article" date="2015" name="Data Brief">
        <title>Shoot transcriptome of the giant reed, Arundo donax.</title>
        <authorList>
            <person name="Barrero R.A."/>
            <person name="Guerrero F.D."/>
            <person name="Moolhuijzen P."/>
            <person name="Goolsby J.A."/>
            <person name="Tidwell J."/>
            <person name="Bellgard S.E."/>
            <person name="Bellgard M.I."/>
        </authorList>
    </citation>
    <scope>NUCLEOTIDE SEQUENCE</scope>
    <source>
        <tissue evidence="1">Shoot tissue taken approximately 20 cm above the soil surface</tissue>
    </source>
</reference>
<sequence length="64" mass="7498">MTKSMSSFSPTTPIYMYTQKTCRSQFSSIRDYWECHITNIDILASTLMTFDGPLNMFSFIVRVR</sequence>
<organism evidence="1">
    <name type="scientific">Arundo donax</name>
    <name type="common">Giant reed</name>
    <name type="synonym">Donax arundinaceus</name>
    <dbReference type="NCBI Taxonomy" id="35708"/>
    <lineage>
        <taxon>Eukaryota</taxon>
        <taxon>Viridiplantae</taxon>
        <taxon>Streptophyta</taxon>
        <taxon>Embryophyta</taxon>
        <taxon>Tracheophyta</taxon>
        <taxon>Spermatophyta</taxon>
        <taxon>Magnoliopsida</taxon>
        <taxon>Liliopsida</taxon>
        <taxon>Poales</taxon>
        <taxon>Poaceae</taxon>
        <taxon>PACMAD clade</taxon>
        <taxon>Arundinoideae</taxon>
        <taxon>Arundineae</taxon>
        <taxon>Arundo</taxon>
    </lineage>
</organism>
<dbReference type="EMBL" id="GBRH01168982">
    <property type="protein sequence ID" value="JAE28914.1"/>
    <property type="molecule type" value="Transcribed_RNA"/>
</dbReference>
<proteinExistence type="predicted"/>
<reference evidence="1" key="1">
    <citation type="submission" date="2014-09" db="EMBL/GenBank/DDBJ databases">
        <authorList>
            <person name="Magalhaes I.L.F."/>
            <person name="Oliveira U."/>
            <person name="Santos F.R."/>
            <person name="Vidigal T.H.D.A."/>
            <person name="Brescovit A.D."/>
            <person name="Santos A.J."/>
        </authorList>
    </citation>
    <scope>NUCLEOTIDE SEQUENCE</scope>
    <source>
        <tissue evidence="1">Shoot tissue taken approximately 20 cm above the soil surface</tissue>
    </source>
</reference>
<name>A0A0A9GZE3_ARUDO</name>
<dbReference type="AlphaFoldDB" id="A0A0A9GZE3"/>
<protein>
    <submittedName>
        <fullName evidence="1">Uncharacterized protein</fullName>
    </submittedName>
</protein>
<evidence type="ECO:0000313" key="1">
    <source>
        <dbReference type="EMBL" id="JAE28914.1"/>
    </source>
</evidence>